<dbReference type="EMBL" id="JPOS01000083">
    <property type="protein sequence ID" value="KGE85966.1"/>
    <property type="molecule type" value="Genomic_DNA"/>
</dbReference>
<dbReference type="STRING" id="1524460.IX84_25540"/>
<protein>
    <recommendedName>
        <fullName evidence="2">FAD dependent oxidoreductase domain-containing protein</fullName>
    </recommendedName>
</protein>
<dbReference type="Proteomes" id="UP000029736">
    <property type="component" value="Unassembled WGS sequence"/>
</dbReference>
<gene>
    <name evidence="3" type="ORF">IX84_25540</name>
</gene>
<evidence type="ECO:0000259" key="2">
    <source>
        <dbReference type="Pfam" id="PF01266"/>
    </source>
</evidence>
<dbReference type="InterPro" id="IPR036188">
    <property type="entry name" value="FAD/NAD-bd_sf"/>
</dbReference>
<reference evidence="3 4" key="1">
    <citation type="journal article" date="2014" name="Int. J. Syst. Evol. Microbiol.">
        <title>Phaeodactylibacter xiamenensis gen. nov., sp. nov., a member of the family Saprospiraceae isolated from the marine alga Phaeodactylum tricornutum.</title>
        <authorList>
            <person name="Chen Z.Jr."/>
            <person name="Lei X."/>
            <person name="Lai Q."/>
            <person name="Li Y."/>
            <person name="Zhang B."/>
            <person name="Zhang J."/>
            <person name="Zhang H."/>
            <person name="Yang L."/>
            <person name="Zheng W."/>
            <person name="Tian Y."/>
            <person name="Yu Z."/>
            <person name="Xu H.Jr."/>
            <person name="Zheng T."/>
        </authorList>
    </citation>
    <scope>NUCLEOTIDE SEQUENCE [LARGE SCALE GENOMIC DNA]</scope>
    <source>
        <strain evidence="3 4">KD52</strain>
    </source>
</reference>
<dbReference type="AlphaFoldDB" id="A0A098S1M7"/>
<evidence type="ECO:0000313" key="3">
    <source>
        <dbReference type="EMBL" id="KGE85966.1"/>
    </source>
</evidence>
<dbReference type="Gene3D" id="3.30.9.10">
    <property type="entry name" value="D-Amino Acid Oxidase, subunit A, domain 2"/>
    <property type="match status" value="1"/>
</dbReference>
<name>A0A098S1M7_9BACT</name>
<feature type="transmembrane region" description="Helical" evidence="1">
    <location>
        <begin position="6"/>
        <end position="24"/>
    </location>
</feature>
<evidence type="ECO:0000313" key="4">
    <source>
        <dbReference type="Proteomes" id="UP000029736"/>
    </source>
</evidence>
<dbReference type="Pfam" id="PF01266">
    <property type="entry name" value="DAO"/>
    <property type="match status" value="1"/>
</dbReference>
<dbReference type="Gene3D" id="3.50.50.60">
    <property type="entry name" value="FAD/NAD(P)-binding domain"/>
    <property type="match status" value="1"/>
</dbReference>
<dbReference type="InterPro" id="IPR006076">
    <property type="entry name" value="FAD-dep_OxRdtase"/>
</dbReference>
<dbReference type="PANTHER" id="PTHR42720:SF1">
    <property type="entry name" value="GLYCEROL 3-PHOSPHATE OXIDASE"/>
    <property type="match status" value="1"/>
</dbReference>
<accession>A0A098S1M7</accession>
<dbReference type="InterPro" id="IPR052745">
    <property type="entry name" value="G3P_Oxidase/Oxidoreductase"/>
</dbReference>
<organism evidence="3 4">
    <name type="scientific">Phaeodactylibacter xiamenensis</name>
    <dbReference type="NCBI Taxonomy" id="1524460"/>
    <lineage>
        <taxon>Bacteria</taxon>
        <taxon>Pseudomonadati</taxon>
        <taxon>Bacteroidota</taxon>
        <taxon>Saprospiria</taxon>
        <taxon>Saprospirales</taxon>
        <taxon>Haliscomenobacteraceae</taxon>
        <taxon>Phaeodactylibacter</taxon>
    </lineage>
</organism>
<dbReference type="OrthoDB" id="9799943at2"/>
<dbReference type="SUPFAM" id="SSF51905">
    <property type="entry name" value="FAD/NAD(P)-binding domain"/>
    <property type="match status" value="1"/>
</dbReference>
<sequence>MEQYDFLIVGGGIFGIYAALFLRGQGQRVLLVEKEKVLLKKASIVNQARLHSGYHYPRSVATARMSDDNKARFTADHQDFINFEFEKYYAIDRFGSFTDAAQFERFCAFIGIPCEPVERHPYFNYHRLEALYKTVEYTFDPILIAEYYRQRLYEASPEVTPRLFTEVVNAAADGDQWQVGLKALESGKLETVKARQVINATYAGSNAINRLFGVRDIDLMHEISEMAFVNSPQVRDIGLTIMDGPFGSIMPYGKSGLLSLSSVAYTHHKVSYDNLPTFDCQQVNTNCRPDFTDICNFCPAKPASNYRKMLGQIRHYFTDKVEFQYFTSMFTVKSKLKASYIDDGRPTEISVLHENPKFYCIFAGKINSIYEIEKVVSL</sequence>
<keyword evidence="1" id="KW-1133">Transmembrane helix</keyword>
<proteinExistence type="predicted"/>
<comment type="caution">
    <text evidence="3">The sequence shown here is derived from an EMBL/GenBank/DDBJ whole genome shotgun (WGS) entry which is preliminary data.</text>
</comment>
<keyword evidence="1" id="KW-0472">Membrane</keyword>
<feature type="domain" description="FAD dependent oxidoreductase" evidence="2">
    <location>
        <begin position="5"/>
        <end position="229"/>
    </location>
</feature>
<keyword evidence="4" id="KW-1185">Reference proteome</keyword>
<dbReference type="RefSeq" id="WP_044227042.1">
    <property type="nucleotide sequence ID" value="NZ_JBKAGJ010000022.1"/>
</dbReference>
<dbReference type="PANTHER" id="PTHR42720">
    <property type="entry name" value="GLYCEROL-3-PHOSPHATE DEHYDROGENASE"/>
    <property type="match status" value="1"/>
</dbReference>
<evidence type="ECO:0000256" key="1">
    <source>
        <dbReference type="SAM" id="Phobius"/>
    </source>
</evidence>
<keyword evidence="1" id="KW-0812">Transmembrane</keyword>